<evidence type="ECO:0000259" key="2">
    <source>
        <dbReference type="Pfam" id="PF00326"/>
    </source>
</evidence>
<evidence type="ECO:0000313" key="5">
    <source>
        <dbReference type="Proteomes" id="UP000478837"/>
    </source>
</evidence>
<evidence type="ECO:0000256" key="1">
    <source>
        <dbReference type="SAM" id="SignalP"/>
    </source>
</evidence>
<dbReference type="EMBL" id="JAAAWP010000010">
    <property type="protein sequence ID" value="NDW22736.1"/>
    <property type="molecule type" value="Genomic_DNA"/>
</dbReference>
<dbReference type="Pfam" id="PF00326">
    <property type="entry name" value="Peptidase_S9"/>
    <property type="match status" value="1"/>
</dbReference>
<dbReference type="SUPFAM" id="SSF53474">
    <property type="entry name" value="alpha/beta-Hydrolases"/>
    <property type="match status" value="1"/>
</dbReference>
<feature type="chain" id="PRO_5026713817" evidence="1">
    <location>
        <begin position="19"/>
        <end position="740"/>
    </location>
</feature>
<dbReference type="Pfam" id="PF00930">
    <property type="entry name" value="DPPIV_N"/>
    <property type="match status" value="1"/>
</dbReference>
<keyword evidence="5" id="KW-1185">Reference proteome</keyword>
<dbReference type="InterPro" id="IPR001375">
    <property type="entry name" value="Peptidase_S9_cat"/>
</dbReference>
<dbReference type="PANTHER" id="PTHR11731">
    <property type="entry name" value="PROTEASE FAMILY S9B,C DIPEPTIDYL-PEPTIDASE IV-RELATED"/>
    <property type="match status" value="1"/>
</dbReference>
<dbReference type="Gene3D" id="3.40.50.1820">
    <property type="entry name" value="alpha/beta hydrolase"/>
    <property type="match status" value="1"/>
</dbReference>
<feature type="domain" description="Dipeptidylpeptidase IV N-terminal" evidence="3">
    <location>
        <begin position="123"/>
        <end position="449"/>
    </location>
</feature>
<dbReference type="Gene3D" id="2.140.10.30">
    <property type="entry name" value="Dipeptidylpeptidase IV, N-terminal domain"/>
    <property type="match status" value="1"/>
</dbReference>
<dbReference type="GO" id="GO:0008236">
    <property type="term" value="F:serine-type peptidase activity"/>
    <property type="evidence" value="ECO:0007669"/>
    <property type="project" value="InterPro"/>
</dbReference>
<organism evidence="4 5">
    <name type="scientific">Alteromonas hispanica</name>
    <dbReference type="NCBI Taxonomy" id="315421"/>
    <lineage>
        <taxon>Bacteria</taxon>
        <taxon>Pseudomonadati</taxon>
        <taxon>Pseudomonadota</taxon>
        <taxon>Gammaproteobacteria</taxon>
        <taxon>Alteromonadales</taxon>
        <taxon>Alteromonadaceae</taxon>
        <taxon>Alteromonas/Salinimonas group</taxon>
        <taxon>Alteromonas</taxon>
    </lineage>
</organism>
<feature type="domain" description="Peptidase S9 prolyl oligopeptidase catalytic" evidence="2">
    <location>
        <begin position="545"/>
        <end position="740"/>
    </location>
</feature>
<reference evidence="4 5" key="1">
    <citation type="submission" date="2020-01" db="EMBL/GenBank/DDBJ databases">
        <title>Genomes of bacteria type strains.</title>
        <authorList>
            <person name="Chen J."/>
            <person name="Zhu S."/>
            <person name="Yang J."/>
        </authorList>
    </citation>
    <scope>NUCLEOTIDE SEQUENCE [LARGE SCALE GENOMIC DNA]</scope>
    <source>
        <strain evidence="4 5">LMG 22958</strain>
    </source>
</reference>
<dbReference type="AlphaFoldDB" id="A0A6L9MX44"/>
<dbReference type="GO" id="GO:0008239">
    <property type="term" value="F:dipeptidyl-peptidase activity"/>
    <property type="evidence" value="ECO:0007669"/>
    <property type="project" value="TreeGrafter"/>
</dbReference>
<feature type="signal peptide" evidence="1">
    <location>
        <begin position="1"/>
        <end position="18"/>
    </location>
</feature>
<dbReference type="GO" id="GO:0006508">
    <property type="term" value="P:proteolysis"/>
    <property type="evidence" value="ECO:0007669"/>
    <property type="project" value="InterPro"/>
</dbReference>
<accession>A0A6L9MX44</accession>
<dbReference type="PANTHER" id="PTHR11731:SF193">
    <property type="entry name" value="DIPEPTIDYL PEPTIDASE 9"/>
    <property type="match status" value="1"/>
</dbReference>
<evidence type="ECO:0000259" key="3">
    <source>
        <dbReference type="Pfam" id="PF00930"/>
    </source>
</evidence>
<keyword evidence="1" id="KW-0732">Signal</keyword>
<comment type="caution">
    <text evidence="4">The sequence shown here is derived from an EMBL/GenBank/DDBJ whole genome shotgun (WGS) entry which is preliminary data.</text>
</comment>
<proteinExistence type="predicted"/>
<evidence type="ECO:0000313" key="4">
    <source>
        <dbReference type="EMBL" id="NDW22736.1"/>
    </source>
</evidence>
<dbReference type="Proteomes" id="UP000478837">
    <property type="component" value="Unassembled WGS sequence"/>
</dbReference>
<dbReference type="SUPFAM" id="SSF82171">
    <property type="entry name" value="DPP6 N-terminal domain-like"/>
    <property type="match status" value="1"/>
</dbReference>
<dbReference type="InterPro" id="IPR002469">
    <property type="entry name" value="Peptidase_S9B_N"/>
</dbReference>
<dbReference type="RefSeq" id="WP_163112475.1">
    <property type="nucleotide sequence ID" value="NZ_JAAAWP010000010.1"/>
</dbReference>
<dbReference type="InterPro" id="IPR029058">
    <property type="entry name" value="AB_hydrolase_fold"/>
</dbReference>
<gene>
    <name evidence="4" type="ORF">GTW09_14500</name>
</gene>
<name>A0A6L9MX44_9ALTE</name>
<dbReference type="InterPro" id="IPR050278">
    <property type="entry name" value="Serine_Prot_S9B/DPPIV"/>
</dbReference>
<protein>
    <submittedName>
        <fullName evidence="4">Prolyl oligopeptidase family serine peptidase</fullName>
    </submittedName>
</protein>
<sequence>MKKALLIGAAMLSTALHAETLTIERIFSSPSLDGSAPRTLKVSPDGARVTFLKGKQTDYERLDLWEYHIDSGETRMLFNSNDLQSGEEVLSDEEKARRERMRLKGSGIVSYEWSDDGTALLFPMGGDVYYHKLGEKGAKQLLDTDAFETDIKLSPKGNYISYIRDQNLFVKHIASGKEMAITKEGGGNIKFGMAEFVAQEEMSRMTGYWWAPDESKIAFTKVDETPVEVITRSEIYADDIKLIEQKYPKAGTPNAIVELAIQSLNTNERTWVDMGENKDVYLARGQWMPDSTTFTYQWQTRNQQTLELRAFNTKTKSQNVLLTERSNTWVNLHDDLFFLKDKGQFVWASERDGFKHLYLFDNSGKLIKQLTQGEWVVDSIEAIDTVNNRLYFSGRKDTPLESHIYVVPLDSEDSAATITRITELGAYHDATFSSDASIFIDRFSTVNSPFQVSLNDASGKRITWLEENKVEKGHPLYTYMDSWAKPEFGDIKTKDGATLKYRIYKPESAVENPDKKHPVIVYLYGGPHAQVVTNKWAGNRGLLMQHWVDQGFVVFTLDNRGSNYRGKAFEDPIYKKMGSIEVDDQVAGVEYLRTLPFVDADKIGIHGHSYGGYMTLMTMFKAGDYFSAGVSGAPVTDWRLYDTHYTERYMGNPNTENDAYTASSVFPYAKDLKGDLLIYHGMADDNVLFTHSTMLYKHLQDLAIPFETMDYPGKKHGLRGKQTGIHLYKTITNFFERTLK</sequence>